<accession>M4Z1I3</accession>
<proteinExistence type="predicted"/>
<name>M4Z1I3_9BRAD</name>
<evidence type="ECO:0000256" key="1">
    <source>
        <dbReference type="SAM" id="MobiDB-lite"/>
    </source>
</evidence>
<organism evidence="2 3">
    <name type="scientific">Bradyrhizobium oligotrophicum S58</name>
    <dbReference type="NCBI Taxonomy" id="1245469"/>
    <lineage>
        <taxon>Bacteria</taxon>
        <taxon>Pseudomonadati</taxon>
        <taxon>Pseudomonadota</taxon>
        <taxon>Alphaproteobacteria</taxon>
        <taxon>Hyphomicrobiales</taxon>
        <taxon>Nitrobacteraceae</taxon>
        <taxon>Bradyrhizobium</taxon>
    </lineage>
</organism>
<keyword evidence="3" id="KW-1185">Reference proteome</keyword>
<protein>
    <submittedName>
        <fullName evidence="2">Uncharacterized protein</fullName>
    </submittedName>
</protein>
<reference evidence="2 3" key="1">
    <citation type="journal article" date="2013" name="Appl. Environ. Microbiol.">
        <title>Genome analysis suggests that the soil oligotrophic bacterium Agromonas oligotrophica (Bradyrhizobium oligotrophicum) is a nitrogen-fixing symbiont of Aeschynomene indica.</title>
        <authorList>
            <person name="Okubo T."/>
            <person name="Fukushima S."/>
            <person name="Itakura M."/>
            <person name="Oshima K."/>
            <person name="Longtonglang A."/>
            <person name="Teaumroong N."/>
            <person name="Mitsui H."/>
            <person name="Hattori M."/>
            <person name="Hattori R."/>
            <person name="Hattori T."/>
            <person name="Minamisawa K."/>
        </authorList>
    </citation>
    <scope>NUCLEOTIDE SEQUENCE [LARGE SCALE GENOMIC DNA]</scope>
    <source>
        <strain evidence="2 3">S58</strain>
    </source>
</reference>
<evidence type="ECO:0000313" key="2">
    <source>
        <dbReference type="EMBL" id="BAM86567.1"/>
    </source>
</evidence>
<feature type="region of interest" description="Disordered" evidence="1">
    <location>
        <begin position="1"/>
        <end position="34"/>
    </location>
</feature>
<dbReference type="EMBL" id="AP012603">
    <property type="protein sequence ID" value="BAM86567.1"/>
    <property type="molecule type" value="Genomic_DNA"/>
</dbReference>
<dbReference type="HOGENOM" id="CLU_2506194_0_0_5"/>
<dbReference type="Proteomes" id="UP000011841">
    <property type="component" value="Chromosome"/>
</dbReference>
<dbReference type="KEGG" id="aol:S58_05530"/>
<dbReference type="AlphaFoldDB" id="M4Z1I3"/>
<gene>
    <name evidence="2" type="ORF">S58_05530</name>
</gene>
<evidence type="ECO:0000313" key="3">
    <source>
        <dbReference type="Proteomes" id="UP000011841"/>
    </source>
</evidence>
<sequence>MPPEYTGLHGADRVIADNPARPLQSDSRKLRGGGMQCLHRQVDAWRNHASLEAAITSDHIQGDSSAAVYDNQWAPIQTSGAEGID</sequence>